<sequence length="180" mass="18815">MPIKDPLRAAQRSIATALASSIGVVAGPTSQHLGDWVGYAAAGRQAYAGTPKPHRANVDDWATDGWKACVSSPHFENADRGALRLPVSISPPSLISHPPMLCSSTPSPAKAPVIARCSIDGRAGNWPEASHVSDPGTMYRLCAMPTPAACRWSGAKSSINSDRAPTGRNSSPTVTSNQTF</sequence>
<gene>
    <name evidence="2" type="ORF">BCR34DRAFT_602378</name>
</gene>
<dbReference type="EMBL" id="MCFA01000078">
    <property type="protein sequence ID" value="ORY10046.1"/>
    <property type="molecule type" value="Genomic_DNA"/>
</dbReference>
<protein>
    <submittedName>
        <fullName evidence="2">Uncharacterized protein</fullName>
    </submittedName>
</protein>
<feature type="region of interest" description="Disordered" evidence="1">
    <location>
        <begin position="153"/>
        <end position="180"/>
    </location>
</feature>
<reference evidence="2 3" key="1">
    <citation type="submission" date="2016-07" db="EMBL/GenBank/DDBJ databases">
        <title>Pervasive Adenine N6-methylation of Active Genes in Fungi.</title>
        <authorList>
            <consortium name="DOE Joint Genome Institute"/>
            <person name="Mondo S.J."/>
            <person name="Dannebaum R.O."/>
            <person name="Kuo R.C."/>
            <person name="Labutti K."/>
            <person name="Haridas S."/>
            <person name="Kuo A."/>
            <person name="Salamov A."/>
            <person name="Ahrendt S.R."/>
            <person name="Lipzen A."/>
            <person name="Sullivan W."/>
            <person name="Andreopoulos W.B."/>
            <person name="Clum A."/>
            <person name="Lindquist E."/>
            <person name="Daum C."/>
            <person name="Ramamoorthy G.K."/>
            <person name="Gryganskyi A."/>
            <person name="Culley D."/>
            <person name="Magnuson J.K."/>
            <person name="James T.Y."/>
            <person name="O'Malley M.A."/>
            <person name="Stajich J.E."/>
            <person name="Spatafora J.W."/>
            <person name="Visel A."/>
            <person name="Grigoriev I.V."/>
        </authorList>
    </citation>
    <scope>NUCLEOTIDE SEQUENCE [LARGE SCALE GENOMIC DNA]</scope>
    <source>
        <strain evidence="2 3">CBS 115471</strain>
    </source>
</reference>
<name>A0A1Y1ZIJ5_9PLEO</name>
<accession>A0A1Y1ZIJ5</accession>
<comment type="caution">
    <text evidence="2">The sequence shown here is derived from an EMBL/GenBank/DDBJ whole genome shotgun (WGS) entry which is preliminary data.</text>
</comment>
<keyword evidence="3" id="KW-1185">Reference proteome</keyword>
<feature type="compositionally biased region" description="Polar residues" evidence="1">
    <location>
        <begin position="155"/>
        <end position="180"/>
    </location>
</feature>
<evidence type="ECO:0000256" key="1">
    <source>
        <dbReference type="SAM" id="MobiDB-lite"/>
    </source>
</evidence>
<organism evidence="2 3">
    <name type="scientific">Clohesyomyces aquaticus</name>
    <dbReference type="NCBI Taxonomy" id="1231657"/>
    <lineage>
        <taxon>Eukaryota</taxon>
        <taxon>Fungi</taxon>
        <taxon>Dikarya</taxon>
        <taxon>Ascomycota</taxon>
        <taxon>Pezizomycotina</taxon>
        <taxon>Dothideomycetes</taxon>
        <taxon>Pleosporomycetidae</taxon>
        <taxon>Pleosporales</taxon>
        <taxon>Lindgomycetaceae</taxon>
        <taxon>Clohesyomyces</taxon>
    </lineage>
</organism>
<evidence type="ECO:0000313" key="2">
    <source>
        <dbReference type="EMBL" id="ORY10046.1"/>
    </source>
</evidence>
<proteinExistence type="predicted"/>
<evidence type="ECO:0000313" key="3">
    <source>
        <dbReference type="Proteomes" id="UP000193144"/>
    </source>
</evidence>
<dbReference type="AlphaFoldDB" id="A0A1Y1ZIJ5"/>
<dbReference type="Proteomes" id="UP000193144">
    <property type="component" value="Unassembled WGS sequence"/>
</dbReference>